<name>A0A3N6PCI1_9CYAN</name>
<dbReference type="EMBL" id="RCBY01000183">
    <property type="protein sequence ID" value="RQH30141.1"/>
    <property type="molecule type" value="Genomic_DNA"/>
</dbReference>
<gene>
    <name evidence="1" type="ORF">D5R40_24225</name>
</gene>
<dbReference type="AlphaFoldDB" id="A0A3N6PCI1"/>
<evidence type="ECO:0000313" key="1">
    <source>
        <dbReference type="EMBL" id="RQH30141.1"/>
    </source>
</evidence>
<protein>
    <submittedName>
        <fullName evidence="1">Uncharacterized protein</fullName>
    </submittedName>
</protein>
<organism evidence="1 2">
    <name type="scientific">Okeania hirsuta</name>
    <dbReference type="NCBI Taxonomy" id="1458930"/>
    <lineage>
        <taxon>Bacteria</taxon>
        <taxon>Bacillati</taxon>
        <taxon>Cyanobacteriota</taxon>
        <taxon>Cyanophyceae</taxon>
        <taxon>Oscillatoriophycideae</taxon>
        <taxon>Oscillatoriales</taxon>
        <taxon>Microcoleaceae</taxon>
        <taxon>Okeania</taxon>
    </lineage>
</organism>
<sequence>MVTISKTLSNKERLEKVWHALQEAQKLQEDRLTWGINHVNLYVENIDGDWLEKWGENEEELSEKLPINS</sequence>
<reference evidence="1 2" key="1">
    <citation type="journal article" date="2018" name="ACS Chem. Biol.">
        <title>Ketoreductase domain dysfunction expands chemodiversity: malyngamide biosynthesis in the cyanobacterium Okeania hirsuta.</title>
        <authorList>
            <person name="Moss N.A."/>
            <person name="Leao T."/>
            <person name="Rankin M."/>
            <person name="McCullough T.M."/>
            <person name="Qu P."/>
            <person name="Korobeynikov A."/>
            <person name="Smith J.L."/>
            <person name="Gerwick L."/>
            <person name="Gerwick W.H."/>
        </authorList>
    </citation>
    <scope>NUCLEOTIDE SEQUENCE [LARGE SCALE GENOMIC DNA]</scope>
    <source>
        <strain evidence="1 2">PAB10Feb10-1</strain>
    </source>
</reference>
<dbReference type="Proteomes" id="UP000269154">
    <property type="component" value="Unassembled WGS sequence"/>
</dbReference>
<comment type="caution">
    <text evidence="1">The sequence shown here is derived from an EMBL/GenBank/DDBJ whole genome shotgun (WGS) entry which is preliminary data.</text>
</comment>
<dbReference type="RefSeq" id="WP_124146864.1">
    <property type="nucleotide sequence ID" value="NZ_CAWOKI010000204.1"/>
</dbReference>
<evidence type="ECO:0000313" key="2">
    <source>
        <dbReference type="Proteomes" id="UP000269154"/>
    </source>
</evidence>
<accession>A0A3N6PCI1</accession>
<dbReference type="OrthoDB" id="467767at2"/>
<keyword evidence="2" id="KW-1185">Reference proteome</keyword>
<proteinExistence type="predicted"/>